<dbReference type="AlphaFoldDB" id="A0A4Y2RDP3"/>
<protein>
    <recommendedName>
        <fullName evidence="3">RNase H type-1 domain-containing protein</fullName>
    </recommendedName>
</protein>
<reference evidence="1 2" key="1">
    <citation type="journal article" date="2019" name="Sci. Rep.">
        <title>Orb-weaving spider Araneus ventricosus genome elucidates the spidroin gene catalogue.</title>
        <authorList>
            <person name="Kono N."/>
            <person name="Nakamura H."/>
            <person name="Ohtoshi R."/>
            <person name="Moran D.A.P."/>
            <person name="Shinohara A."/>
            <person name="Yoshida Y."/>
            <person name="Fujiwara M."/>
            <person name="Mori M."/>
            <person name="Tomita M."/>
            <person name="Arakawa K."/>
        </authorList>
    </citation>
    <scope>NUCLEOTIDE SEQUENCE [LARGE SCALE GENOMIC DNA]</scope>
</reference>
<comment type="caution">
    <text evidence="1">The sequence shown here is derived from an EMBL/GenBank/DDBJ whole genome shotgun (WGS) entry which is preliminary data.</text>
</comment>
<name>A0A4Y2RDP3_ARAVE</name>
<evidence type="ECO:0000313" key="2">
    <source>
        <dbReference type="Proteomes" id="UP000499080"/>
    </source>
</evidence>
<proteinExistence type="predicted"/>
<organism evidence="1 2">
    <name type="scientific">Araneus ventricosus</name>
    <name type="common">Orbweaver spider</name>
    <name type="synonym">Epeira ventricosa</name>
    <dbReference type="NCBI Taxonomy" id="182803"/>
    <lineage>
        <taxon>Eukaryota</taxon>
        <taxon>Metazoa</taxon>
        <taxon>Ecdysozoa</taxon>
        <taxon>Arthropoda</taxon>
        <taxon>Chelicerata</taxon>
        <taxon>Arachnida</taxon>
        <taxon>Araneae</taxon>
        <taxon>Araneomorphae</taxon>
        <taxon>Entelegynae</taxon>
        <taxon>Araneoidea</taxon>
        <taxon>Araneidae</taxon>
        <taxon>Araneus</taxon>
    </lineage>
</organism>
<evidence type="ECO:0000313" key="1">
    <source>
        <dbReference type="EMBL" id="GBN72965.1"/>
    </source>
</evidence>
<dbReference type="Proteomes" id="UP000499080">
    <property type="component" value="Unassembled WGS sequence"/>
</dbReference>
<sequence>MISYGLAISGELGLFGILWRQKLSSPSMAIMGSRRADFSFKTYSMAALLSRVKQTMIDSHELGARLAKSEDNRSSINDLKGRRTKSKFFNGIKENPRLAEGLMGLSWVKAHVGIPGKELADRFVK</sequence>
<dbReference type="EMBL" id="BGPR01016431">
    <property type="protein sequence ID" value="GBN72965.1"/>
    <property type="molecule type" value="Genomic_DNA"/>
</dbReference>
<keyword evidence="2" id="KW-1185">Reference proteome</keyword>
<gene>
    <name evidence="1" type="ORF">AVEN_203424_1</name>
</gene>
<accession>A0A4Y2RDP3</accession>
<evidence type="ECO:0008006" key="3">
    <source>
        <dbReference type="Google" id="ProtNLM"/>
    </source>
</evidence>